<feature type="region of interest" description="Disordered" evidence="1">
    <location>
        <begin position="85"/>
        <end position="104"/>
    </location>
</feature>
<proteinExistence type="predicted"/>
<dbReference type="CDD" id="cd19817">
    <property type="entry name" value="Bbox1_ANCHR-like"/>
    <property type="match status" value="1"/>
</dbReference>
<dbReference type="STRING" id="177199.A0A420YK98"/>
<sequence>MSGDRSLLDRLNALKPTSVSLDNESTPNTSSAVLPIQPAGIPSKEDALTARLRTLRNASVSPENPAAQQPSDPGEIVISGYVQAQPAKRSALPTSTDEEDLDPLFDADESALDDLLETLDLDGDVPSEQPPRWTYDAEEESRRIAALLEELQPPSKTKELDWRDQEKPENHDDDDSDGEVMSKEVDQVLSQALDELKLEKSPSPMETGAEDTKQTPEEKAEPSETSPAEARSPVKLNISQGDDAGTEPNPKIPPSRVSSEQDLELPAVPSVLQDPAPAKDDPLNLPTVPSDLHDPVPPTDDFESDITTRMAKLSGLGVDSFGLPSAPSFNPEARPSPGTHSSYKKLGYTDEDQKTWCIVCLDDATVRCVGCDNDVYCARCWKDMHVGPSAGYDERGHRWVKFDAREVR</sequence>
<feature type="compositionally biased region" description="Basic and acidic residues" evidence="1">
    <location>
        <begin position="156"/>
        <end position="170"/>
    </location>
</feature>
<evidence type="ECO:0000256" key="1">
    <source>
        <dbReference type="SAM" id="MobiDB-lite"/>
    </source>
</evidence>
<dbReference type="InterPro" id="IPR044553">
    <property type="entry name" value="Bbox1_ANCHR"/>
</dbReference>
<dbReference type="EMBL" id="QVQW01000005">
    <property type="protein sequence ID" value="RKU48309.1"/>
    <property type="molecule type" value="Genomic_DNA"/>
</dbReference>
<feature type="compositionally biased region" description="Polar residues" evidence="1">
    <location>
        <begin position="56"/>
        <end position="71"/>
    </location>
</feature>
<feature type="region of interest" description="Disordered" evidence="1">
    <location>
        <begin position="120"/>
        <end position="303"/>
    </location>
</feature>
<reference evidence="2 3" key="1">
    <citation type="submission" date="2018-08" db="EMBL/GenBank/DDBJ databases">
        <title>Draft genome of the lignicolous fungus Coniochaeta pulveracea.</title>
        <authorList>
            <person name="Borstlap C.J."/>
            <person name="De Witt R.N."/>
            <person name="Botha A."/>
            <person name="Volschenk H."/>
        </authorList>
    </citation>
    <scope>NUCLEOTIDE SEQUENCE [LARGE SCALE GENOMIC DNA]</scope>
    <source>
        <strain evidence="2 3">CAB683</strain>
    </source>
</reference>
<dbReference type="PANTHER" id="PTHR46603:SF1">
    <property type="entry name" value="ABSCISSION_NOCUT CHECKPOINT REGULATOR"/>
    <property type="match status" value="1"/>
</dbReference>
<comment type="caution">
    <text evidence="2">The sequence shown here is derived from an EMBL/GenBank/DDBJ whole genome shotgun (WGS) entry which is preliminary data.</text>
</comment>
<feature type="region of interest" description="Disordered" evidence="1">
    <location>
        <begin position="1"/>
        <end position="44"/>
    </location>
</feature>
<dbReference type="Proteomes" id="UP000275385">
    <property type="component" value="Unassembled WGS sequence"/>
</dbReference>
<accession>A0A420YK98</accession>
<protein>
    <recommendedName>
        <fullName evidence="4">Abscission/NoCut checkpoint regulator</fullName>
    </recommendedName>
</protein>
<name>A0A420YK98_9PEZI</name>
<keyword evidence="3" id="KW-1185">Reference proteome</keyword>
<dbReference type="Pfam" id="PF22586">
    <property type="entry name" value="ANCHR-like_BBOX"/>
    <property type="match status" value="1"/>
</dbReference>
<evidence type="ECO:0008006" key="4">
    <source>
        <dbReference type="Google" id="ProtNLM"/>
    </source>
</evidence>
<evidence type="ECO:0000313" key="3">
    <source>
        <dbReference type="Proteomes" id="UP000275385"/>
    </source>
</evidence>
<dbReference type="SUPFAM" id="SSF57845">
    <property type="entry name" value="B-box zinc-binding domain"/>
    <property type="match status" value="1"/>
</dbReference>
<gene>
    <name evidence="2" type="ORF">DL546_007897</name>
</gene>
<organism evidence="2 3">
    <name type="scientific">Coniochaeta pulveracea</name>
    <dbReference type="NCBI Taxonomy" id="177199"/>
    <lineage>
        <taxon>Eukaryota</taxon>
        <taxon>Fungi</taxon>
        <taxon>Dikarya</taxon>
        <taxon>Ascomycota</taxon>
        <taxon>Pezizomycotina</taxon>
        <taxon>Sordariomycetes</taxon>
        <taxon>Sordariomycetidae</taxon>
        <taxon>Coniochaetales</taxon>
        <taxon>Coniochaetaceae</taxon>
        <taxon>Coniochaeta</taxon>
    </lineage>
</organism>
<feature type="region of interest" description="Disordered" evidence="1">
    <location>
        <begin position="56"/>
        <end position="75"/>
    </location>
</feature>
<dbReference type="PANTHER" id="PTHR46603">
    <property type="entry name" value="ABSCISSION/NOCUT CHECKPOINT REGULATOR"/>
    <property type="match status" value="1"/>
</dbReference>
<feature type="compositionally biased region" description="Polar residues" evidence="1">
    <location>
        <begin position="15"/>
        <end position="32"/>
    </location>
</feature>
<dbReference type="AlphaFoldDB" id="A0A420YK98"/>
<evidence type="ECO:0000313" key="2">
    <source>
        <dbReference type="EMBL" id="RKU48309.1"/>
    </source>
</evidence>
<dbReference type="OrthoDB" id="5407799at2759"/>
<feature type="compositionally biased region" description="Basic and acidic residues" evidence="1">
    <location>
        <begin position="210"/>
        <end position="222"/>
    </location>
</feature>